<evidence type="ECO:0000313" key="2">
    <source>
        <dbReference type="EMBL" id="KZV46882.1"/>
    </source>
</evidence>
<evidence type="ECO:0000313" key="3">
    <source>
        <dbReference type="Proteomes" id="UP000250235"/>
    </source>
</evidence>
<name>A0A2Z7CIH2_9LAMI</name>
<dbReference type="AlphaFoldDB" id="A0A2Z7CIH2"/>
<evidence type="ECO:0000256" key="1">
    <source>
        <dbReference type="SAM" id="MobiDB-lite"/>
    </source>
</evidence>
<proteinExistence type="predicted"/>
<gene>
    <name evidence="2" type="ORF">F511_21108</name>
</gene>
<organism evidence="2 3">
    <name type="scientific">Dorcoceras hygrometricum</name>
    <dbReference type="NCBI Taxonomy" id="472368"/>
    <lineage>
        <taxon>Eukaryota</taxon>
        <taxon>Viridiplantae</taxon>
        <taxon>Streptophyta</taxon>
        <taxon>Embryophyta</taxon>
        <taxon>Tracheophyta</taxon>
        <taxon>Spermatophyta</taxon>
        <taxon>Magnoliopsida</taxon>
        <taxon>eudicotyledons</taxon>
        <taxon>Gunneridae</taxon>
        <taxon>Pentapetalae</taxon>
        <taxon>asterids</taxon>
        <taxon>lamiids</taxon>
        <taxon>Lamiales</taxon>
        <taxon>Gesneriaceae</taxon>
        <taxon>Didymocarpoideae</taxon>
        <taxon>Trichosporeae</taxon>
        <taxon>Loxocarpinae</taxon>
        <taxon>Dorcoceras</taxon>
    </lineage>
</organism>
<protein>
    <recommendedName>
        <fullName evidence="4">Splicing factor 3B subunit 1-like</fullName>
    </recommendedName>
</protein>
<dbReference type="Proteomes" id="UP000250235">
    <property type="component" value="Unassembled WGS sequence"/>
</dbReference>
<reference evidence="2 3" key="1">
    <citation type="journal article" date="2015" name="Proc. Natl. Acad. Sci. U.S.A.">
        <title>The resurrection genome of Boea hygrometrica: A blueprint for survival of dehydration.</title>
        <authorList>
            <person name="Xiao L."/>
            <person name="Yang G."/>
            <person name="Zhang L."/>
            <person name="Yang X."/>
            <person name="Zhao S."/>
            <person name="Ji Z."/>
            <person name="Zhou Q."/>
            <person name="Hu M."/>
            <person name="Wang Y."/>
            <person name="Chen M."/>
            <person name="Xu Y."/>
            <person name="Jin H."/>
            <person name="Xiao X."/>
            <person name="Hu G."/>
            <person name="Bao F."/>
            <person name="Hu Y."/>
            <person name="Wan P."/>
            <person name="Li L."/>
            <person name="Deng X."/>
            <person name="Kuang T."/>
            <person name="Xiang C."/>
            <person name="Zhu J.K."/>
            <person name="Oliver M.J."/>
            <person name="He Y."/>
        </authorList>
    </citation>
    <scope>NUCLEOTIDE SEQUENCE [LARGE SCALE GENOMIC DNA]</scope>
    <source>
        <strain evidence="3">cv. XS01</strain>
    </source>
</reference>
<sequence length="378" mass="42014">MASALINNTIQVYFASVLEMEHEGMVSMFEALLASGLSGFLGCSSAIYEAALVEFFQIASVRDGMFVSKVQGKPVTISKELFAGTFELSLEGLTDMHEVPHDLVSEARRAFSYHGKMLSTSCKKREMEFEFRLLNDILAKSVIVKAGSFDAMTHERFLMMSAIYGGVPINWGRLLFNIFKDMVTPAMRQARVYAMQICVVLKNSPDLELRESKEFPPLKILTAKIVGTYISKNRNIYVDEDEPVVVEKPAEKKKAVSKKRPAPTVGTPAVKRKRTIGKAAQEAIPIQMISAVTTPAPKRKTPKRRLTLPAGSDDEIVDKEPAVESVVEQQREKTNVDDVDNIIGQIITETTQMETDMEEPSLTRSDGIIVEITKRSIS</sequence>
<keyword evidence="3" id="KW-1185">Reference proteome</keyword>
<accession>A0A2Z7CIH2</accession>
<dbReference type="EMBL" id="KQ995361">
    <property type="protein sequence ID" value="KZV46882.1"/>
    <property type="molecule type" value="Genomic_DNA"/>
</dbReference>
<feature type="region of interest" description="Disordered" evidence="1">
    <location>
        <begin position="255"/>
        <end position="276"/>
    </location>
</feature>
<evidence type="ECO:0008006" key="4">
    <source>
        <dbReference type="Google" id="ProtNLM"/>
    </source>
</evidence>